<name>A0A7R9PEE3_TIMCA</name>
<accession>A0A7R9PEE3</accession>
<reference evidence="2" key="1">
    <citation type="submission" date="2020-11" db="EMBL/GenBank/DDBJ databases">
        <authorList>
            <person name="Tran Van P."/>
        </authorList>
    </citation>
    <scope>NUCLEOTIDE SEQUENCE</scope>
</reference>
<gene>
    <name evidence="2" type="ORF">TCMB3V08_LOCUS12692</name>
</gene>
<feature type="region of interest" description="Disordered" evidence="1">
    <location>
        <begin position="1"/>
        <end position="25"/>
    </location>
</feature>
<dbReference type="AlphaFoldDB" id="A0A7R9PEE3"/>
<dbReference type="EMBL" id="OE197174">
    <property type="protein sequence ID" value="CAD7580159.1"/>
    <property type="molecule type" value="Genomic_DNA"/>
</dbReference>
<protein>
    <submittedName>
        <fullName evidence="2">(California timema) hypothetical protein</fullName>
    </submittedName>
</protein>
<feature type="compositionally biased region" description="Polar residues" evidence="1">
    <location>
        <begin position="1"/>
        <end position="23"/>
    </location>
</feature>
<evidence type="ECO:0000256" key="1">
    <source>
        <dbReference type="SAM" id="MobiDB-lite"/>
    </source>
</evidence>
<organism evidence="2">
    <name type="scientific">Timema californicum</name>
    <name type="common">California timema</name>
    <name type="synonym">Walking stick</name>
    <dbReference type="NCBI Taxonomy" id="61474"/>
    <lineage>
        <taxon>Eukaryota</taxon>
        <taxon>Metazoa</taxon>
        <taxon>Ecdysozoa</taxon>
        <taxon>Arthropoda</taxon>
        <taxon>Hexapoda</taxon>
        <taxon>Insecta</taxon>
        <taxon>Pterygota</taxon>
        <taxon>Neoptera</taxon>
        <taxon>Polyneoptera</taxon>
        <taxon>Phasmatodea</taxon>
        <taxon>Timematodea</taxon>
        <taxon>Timematoidea</taxon>
        <taxon>Timematidae</taxon>
        <taxon>Timema</taxon>
    </lineage>
</organism>
<evidence type="ECO:0000313" key="2">
    <source>
        <dbReference type="EMBL" id="CAD7580159.1"/>
    </source>
</evidence>
<sequence>MPTTRQFTNSHGAMPTTRQFTNSHGKRCDDYEERFLRKFTQIQEENVTNARTTAEQMTVLGTAFTKIATATDRMATAIEIMSTAITKLAESIANKDLVDHSL</sequence>
<proteinExistence type="predicted"/>